<feature type="domain" description="Protein kinase" evidence="1">
    <location>
        <begin position="121"/>
        <end position="438"/>
    </location>
</feature>
<dbReference type="SUPFAM" id="SSF56112">
    <property type="entry name" value="Protein kinase-like (PK-like)"/>
    <property type="match status" value="1"/>
</dbReference>
<dbReference type="Pfam" id="PF03109">
    <property type="entry name" value="ABC1"/>
    <property type="match status" value="1"/>
</dbReference>
<dbReference type="PROSITE" id="PS50011">
    <property type="entry name" value="PROTEIN_KINASE_DOM"/>
    <property type="match status" value="1"/>
</dbReference>
<evidence type="ECO:0000259" key="1">
    <source>
        <dbReference type="PROSITE" id="PS50011"/>
    </source>
</evidence>
<dbReference type="Gene3D" id="1.10.510.10">
    <property type="entry name" value="Transferase(Phosphotransferase) domain 1"/>
    <property type="match status" value="1"/>
</dbReference>
<protein>
    <submittedName>
        <fullName evidence="2">ABC transporter</fullName>
    </submittedName>
</protein>
<sequence>MKEQSKIPTTKVERASKFMKAGVKVGGNYIKHYAKRVIGNDADRSELNEDNAKVIYGSLSELKGSALKVAQMMAMDKNLLPTAYQNQFAMAQYSAPPLSYPLVVKTFRKFFKKTPSQLFDSFSQSAINAASIGQVHEAFLNEKRLAVKIQYPGVADSVTSDLKIARPLAAKLLNMSDAEISQYMSEVEEKLLEETDYVLELKRSQEITSACAHIENTHFPTYHPQFSCERVLTMDWMPGDHLKEFLQKQPSQEVRNKIGQALWDFYDYQIHSMQQVHADPHPGNFLLQMDGTLGVIDFGCVKVIPPKFYHAYFSLLAKDLIKDSKRYEELLYELEFLLHDDTEEEKLFFSKIFEEMIDLLGRPFHYDEFDFADESYFMQIYELGEKIKTMKELRKSRTARGSRHGLYINRTYFGLYNLLHDLGAKINTKTLSKLALIA</sequence>
<organism evidence="2 3">
    <name type="scientific">Persicobacter psychrovividus</name>
    <dbReference type="NCBI Taxonomy" id="387638"/>
    <lineage>
        <taxon>Bacteria</taxon>
        <taxon>Pseudomonadati</taxon>
        <taxon>Bacteroidota</taxon>
        <taxon>Cytophagia</taxon>
        <taxon>Cytophagales</taxon>
        <taxon>Persicobacteraceae</taxon>
        <taxon>Persicobacter</taxon>
    </lineage>
</organism>
<keyword evidence="3" id="KW-1185">Reference proteome</keyword>
<dbReference type="RefSeq" id="WP_338396744.1">
    <property type="nucleotide sequence ID" value="NZ_AP025292.1"/>
</dbReference>
<gene>
    <name evidence="2" type="ORF">PEPS_16310</name>
</gene>
<dbReference type="InterPro" id="IPR051409">
    <property type="entry name" value="Atypical_kinase_ADCK"/>
</dbReference>
<dbReference type="InterPro" id="IPR000719">
    <property type="entry name" value="Prot_kinase_dom"/>
</dbReference>
<dbReference type="InterPro" id="IPR004147">
    <property type="entry name" value="ABC1_dom"/>
</dbReference>
<evidence type="ECO:0000313" key="2">
    <source>
        <dbReference type="EMBL" id="BDC99350.1"/>
    </source>
</evidence>
<reference evidence="2 3" key="1">
    <citation type="submission" date="2021-12" db="EMBL/GenBank/DDBJ databases">
        <title>Genome sequencing of bacteria with rrn-lacking chromosome and rrn-plasmid.</title>
        <authorList>
            <person name="Anda M."/>
            <person name="Iwasaki W."/>
        </authorList>
    </citation>
    <scope>NUCLEOTIDE SEQUENCE [LARGE SCALE GENOMIC DNA]</scope>
    <source>
        <strain evidence="2 3">NBRC 101262</strain>
    </source>
</reference>
<dbReference type="PANTHER" id="PTHR43851:SF3">
    <property type="entry name" value="COENZYME Q8"/>
    <property type="match status" value="1"/>
</dbReference>
<dbReference type="Proteomes" id="UP001354989">
    <property type="component" value="Chromosome"/>
</dbReference>
<name>A0ABM7VEI5_9BACT</name>
<dbReference type="PANTHER" id="PTHR43851">
    <property type="match status" value="1"/>
</dbReference>
<evidence type="ECO:0000313" key="3">
    <source>
        <dbReference type="Proteomes" id="UP001354989"/>
    </source>
</evidence>
<dbReference type="EMBL" id="AP025292">
    <property type="protein sequence ID" value="BDC99350.1"/>
    <property type="molecule type" value="Genomic_DNA"/>
</dbReference>
<proteinExistence type="predicted"/>
<dbReference type="InterPro" id="IPR011009">
    <property type="entry name" value="Kinase-like_dom_sf"/>
</dbReference>
<accession>A0ABM7VEI5</accession>